<evidence type="ECO:0000313" key="3">
    <source>
        <dbReference type="Proteomes" id="UP000027661"/>
    </source>
</evidence>
<protein>
    <submittedName>
        <fullName evidence="2">Short chain dehydrogenase family protein</fullName>
    </submittedName>
</protein>
<dbReference type="InterPro" id="IPR050177">
    <property type="entry name" value="Lipid_A_modif_metabolic_enz"/>
</dbReference>
<gene>
    <name evidence="2" type="ORF">M099_2579</name>
</gene>
<evidence type="ECO:0000313" key="2">
    <source>
        <dbReference type="EMBL" id="KDS53269.1"/>
    </source>
</evidence>
<dbReference type="InterPro" id="IPR001509">
    <property type="entry name" value="Epimerase_deHydtase"/>
</dbReference>
<organism evidence="2 3">
    <name type="scientific">Phocaeicola vulgatus str. 3975 RP4</name>
    <dbReference type="NCBI Taxonomy" id="1339352"/>
    <lineage>
        <taxon>Bacteria</taxon>
        <taxon>Pseudomonadati</taxon>
        <taxon>Bacteroidota</taxon>
        <taxon>Bacteroidia</taxon>
        <taxon>Bacteroidales</taxon>
        <taxon>Bacteroidaceae</taxon>
        <taxon>Phocaeicola</taxon>
    </lineage>
</organism>
<comment type="caution">
    <text evidence="2">The sequence shown here is derived from an EMBL/GenBank/DDBJ whole genome shotgun (WGS) entry which is preliminary data.</text>
</comment>
<proteinExistence type="predicted"/>
<dbReference type="PATRIC" id="fig|1339352.3.peg.2477"/>
<accession>A0A069SFV3</accession>
<dbReference type="PANTHER" id="PTHR43245:SF58">
    <property type="entry name" value="BLL5923 PROTEIN"/>
    <property type="match status" value="1"/>
</dbReference>
<dbReference type="SUPFAM" id="SSF51735">
    <property type="entry name" value="NAD(P)-binding Rossmann-fold domains"/>
    <property type="match status" value="1"/>
</dbReference>
<dbReference type="Pfam" id="PF01370">
    <property type="entry name" value="Epimerase"/>
    <property type="match status" value="1"/>
</dbReference>
<sequence>MNNEEFAQKNTCCLKKVLVTGASGFIGSFLVEGGLEREMQVWAGVRKSSSRTYLKDPRIQFAELDFAHPGRLTEQLAVHKQLHGGWDYIIHCAGVTKCRHKDEFDKGNYVYTRNFVEALRTLDMVPRQFVYISSLSIFGPIHEDNYAPISERDTAMPNTAYGVSKLKSEHYLQSLNDFPTVIFRPTGVYGPRERDYFLMAKSIKQHIDFAPGFKRQDLTFIYVRDLVQAVYLAIEHGVRQRAYFVSDGNVYSSRTFSDLIQKELGNPWVIHIKCPLFILKVVSLLAEFSARCLGKVSTLNADKYKIMKQRNWQCDISPLVEELGYRPEYPLDKGVKEIIAWYKKEGWL</sequence>
<dbReference type="AlphaFoldDB" id="A0A069SFV3"/>
<name>A0A069SFV3_PHOVU</name>
<reference evidence="2 3" key="1">
    <citation type="submission" date="2014-04" db="EMBL/GenBank/DDBJ databases">
        <authorList>
            <person name="Sears C."/>
            <person name="Carroll K."/>
            <person name="Sack B.R."/>
            <person name="Qadri F."/>
            <person name="Myers L.L."/>
            <person name="Chung G.-T."/>
            <person name="Escheverria P."/>
            <person name="Fraser C.M."/>
            <person name="Sadzewicz L."/>
            <person name="Shefchek K.A."/>
            <person name="Tallon L."/>
            <person name="Das S.P."/>
            <person name="Daugherty S."/>
            <person name="Mongodin E.F."/>
        </authorList>
    </citation>
    <scope>NUCLEOTIDE SEQUENCE [LARGE SCALE GENOMIC DNA]</scope>
    <source>
        <strain evidence="2 3">3975 RP4</strain>
    </source>
</reference>
<dbReference type="Proteomes" id="UP000027661">
    <property type="component" value="Unassembled WGS sequence"/>
</dbReference>
<dbReference type="PANTHER" id="PTHR43245">
    <property type="entry name" value="BIFUNCTIONAL POLYMYXIN RESISTANCE PROTEIN ARNA"/>
    <property type="match status" value="1"/>
</dbReference>
<dbReference type="EMBL" id="JNHM01000031">
    <property type="protein sequence ID" value="KDS53269.1"/>
    <property type="molecule type" value="Genomic_DNA"/>
</dbReference>
<dbReference type="InterPro" id="IPR036291">
    <property type="entry name" value="NAD(P)-bd_dom_sf"/>
</dbReference>
<dbReference type="RefSeq" id="WP_005844176.1">
    <property type="nucleotide sequence ID" value="NZ_JNHM01000031.1"/>
</dbReference>
<dbReference type="Gene3D" id="3.40.50.720">
    <property type="entry name" value="NAD(P)-binding Rossmann-like Domain"/>
    <property type="match status" value="1"/>
</dbReference>
<feature type="domain" description="NAD-dependent epimerase/dehydratase" evidence="1">
    <location>
        <begin position="17"/>
        <end position="243"/>
    </location>
</feature>
<evidence type="ECO:0000259" key="1">
    <source>
        <dbReference type="Pfam" id="PF01370"/>
    </source>
</evidence>